<dbReference type="InterPro" id="IPR036188">
    <property type="entry name" value="FAD/NAD-bd_sf"/>
</dbReference>
<keyword evidence="2" id="KW-0274">FAD</keyword>
<evidence type="ECO:0000313" key="6">
    <source>
        <dbReference type="Proteomes" id="UP001310890"/>
    </source>
</evidence>
<dbReference type="PANTHER" id="PTHR46720">
    <property type="entry name" value="HYDROXYLASE, PUTATIVE (AFU_ORTHOLOGUE AFUA_3G01460)-RELATED"/>
    <property type="match status" value="1"/>
</dbReference>
<dbReference type="InterPro" id="IPR051104">
    <property type="entry name" value="FAD_monoxygenase"/>
</dbReference>
<dbReference type="Proteomes" id="UP001310890">
    <property type="component" value="Unassembled WGS sequence"/>
</dbReference>
<dbReference type="GO" id="GO:0071949">
    <property type="term" value="F:FAD binding"/>
    <property type="evidence" value="ECO:0007669"/>
    <property type="project" value="InterPro"/>
</dbReference>
<dbReference type="FunFam" id="3.50.50.60:FF:000153">
    <property type="entry name" value="Salicylate hydroxylase, putative"/>
    <property type="match status" value="1"/>
</dbReference>
<evidence type="ECO:0000256" key="3">
    <source>
        <dbReference type="ARBA" id="ARBA00023002"/>
    </source>
</evidence>
<keyword evidence="3" id="KW-0560">Oxidoreductase</keyword>
<feature type="domain" description="FAD-binding" evidence="4">
    <location>
        <begin position="13"/>
        <end position="378"/>
    </location>
</feature>
<sequence>MAPTYTIDPSRDYSIAIAGGGIGGLATAIGLLHAGIDVHIYEAAPAFAEIGAGVSLGPNAARAMKLIDPAIHAGFLKCATNNAWPEYQQSWFSFRKGENRDNSEQSASEQGAKFFDLFCETGQSSVHRARFLDELVALVPEERSHFGKRLESVTDEGDDGVIIRFADGTEARHNALIGCDGIKSNVRLAVIGRDTPASHAVFTGKYAYRGLIPMDEAAALLGDEVARNSQMYLGRGGHILTFPIEQGATMNVVAFSTKEDGKWEDNEWVKPLDHKAMERDFEGWTAVTGKILSLMRKSDCWALFHHLPAPTYFKNRVCILGDAAHASTPHNGAGAGQALEDALIMSRVLALVRDGRELSRAFAAFDAVRRPRSQRQVRVAEESGLLYDLQAPGVGAGWERVKEKLGSKQGWLWEHDLQGDVKEVEGLFREEVARL</sequence>
<evidence type="ECO:0000256" key="2">
    <source>
        <dbReference type="ARBA" id="ARBA00022827"/>
    </source>
</evidence>
<proteinExistence type="predicted"/>
<evidence type="ECO:0000256" key="1">
    <source>
        <dbReference type="ARBA" id="ARBA00022630"/>
    </source>
</evidence>
<evidence type="ECO:0000259" key="4">
    <source>
        <dbReference type="Pfam" id="PF01494"/>
    </source>
</evidence>
<comment type="caution">
    <text evidence="5">The sequence shown here is derived from an EMBL/GenBank/DDBJ whole genome shotgun (WGS) entry which is preliminary data.</text>
</comment>
<dbReference type="EMBL" id="JAVRRL010000018">
    <property type="protein sequence ID" value="KAK5114292.1"/>
    <property type="molecule type" value="Genomic_DNA"/>
</dbReference>
<name>A0AAN7TLZ3_9PEZI</name>
<dbReference type="SUPFAM" id="SSF54373">
    <property type="entry name" value="FAD-linked reductases, C-terminal domain"/>
    <property type="match status" value="1"/>
</dbReference>
<dbReference type="GO" id="GO:0016491">
    <property type="term" value="F:oxidoreductase activity"/>
    <property type="evidence" value="ECO:0007669"/>
    <property type="project" value="UniProtKB-KW"/>
</dbReference>
<dbReference type="GO" id="GO:0044550">
    <property type="term" value="P:secondary metabolite biosynthetic process"/>
    <property type="evidence" value="ECO:0007669"/>
    <property type="project" value="TreeGrafter"/>
</dbReference>
<dbReference type="PANTHER" id="PTHR46720:SF3">
    <property type="entry name" value="FAD-BINDING DOMAIN-CONTAINING PROTEIN-RELATED"/>
    <property type="match status" value="1"/>
</dbReference>
<organism evidence="5 6">
    <name type="scientific">Meristemomyces frigidus</name>
    <dbReference type="NCBI Taxonomy" id="1508187"/>
    <lineage>
        <taxon>Eukaryota</taxon>
        <taxon>Fungi</taxon>
        <taxon>Dikarya</taxon>
        <taxon>Ascomycota</taxon>
        <taxon>Pezizomycotina</taxon>
        <taxon>Dothideomycetes</taxon>
        <taxon>Dothideomycetidae</taxon>
        <taxon>Mycosphaerellales</taxon>
        <taxon>Teratosphaeriaceae</taxon>
        <taxon>Meristemomyces</taxon>
    </lineage>
</organism>
<dbReference type="Pfam" id="PF01494">
    <property type="entry name" value="FAD_binding_3"/>
    <property type="match status" value="1"/>
</dbReference>
<reference evidence="5" key="1">
    <citation type="submission" date="2023-08" db="EMBL/GenBank/DDBJ databases">
        <title>Black Yeasts Isolated from many extreme environments.</title>
        <authorList>
            <person name="Coleine C."/>
            <person name="Stajich J.E."/>
            <person name="Selbmann L."/>
        </authorList>
    </citation>
    <scope>NUCLEOTIDE SEQUENCE</scope>
    <source>
        <strain evidence="5">CCFEE 5401</strain>
    </source>
</reference>
<dbReference type="SUPFAM" id="SSF51905">
    <property type="entry name" value="FAD/NAD(P)-binding domain"/>
    <property type="match status" value="1"/>
</dbReference>
<dbReference type="InterPro" id="IPR002938">
    <property type="entry name" value="FAD-bd"/>
</dbReference>
<gene>
    <name evidence="5" type="ORF">LTR62_002543</name>
</gene>
<accession>A0AAN7TLZ3</accession>
<protein>
    <recommendedName>
        <fullName evidence="4">FAD-binding domain-containing protein</fullName>
    </recommendedName>
</protein>
<keyword evidence="1" id="KW-0285">Flavoprotein</keyword>
<dbReference type="PRINTS" id="PR00420">
    <property type="entry name" value="RNGMNOXGNASE"/>
</dbReference>
<evidence type="ECO:0000313" key="5">
    <source>
        <dbReference type="EMBL" id="KAK5114292.1"/>
    </source>
</evidence>
<dbReference type="AlphaFoldDB" id="A0AAN7TLZ3"/>
<dbReference type="Gene3D" id="3.50.50.60">
    <property type="entry name" value="FAD/NAD(P)-binding domain"/>
    <property type="match status" value="1"/>
</dbReference>